<name>A0A4S3J0J6_9EURO</name>
<evidence type="ECO:0000313" key="1">
    <source>
        <dbReference type="EMBL" id="THC88233.1"/>
    </source>
</evidence>
<reference evidence="1 2" key="1">
    <citation type="submission" date="2019-03" db="EMBL/GenBank/DDBJ databases">
        <title>The genome sequence of a newly discovered highly antifungal drug resistant Aspergillus species, Aspergillus tanneri NIH 1004.</title>
        <authorList>
            <person name="Mounaud S."/>
            <person name="Singh I."/>
            <person name="Joardar V."/>
            <person name="Pakala S."/>
            <person name="Pakala S."/>
            <person name="Venepally P."/>
            <person name="Hoover J."/>
            <person name="Nierman W."/>
            <person name="Chung J."/>
            <person name="Losada L."/>
        </authorList>
    </citation>
    <scope>NUCLEOTIDE SEQUENCE [LARGE SCALE GENOMIC DNA]</scope>
    <source>
        <strain evidence="1 2">NIH1004</strain>
    </source>
</reference>
<comment type="caution">
    <text evidence="1">The sequence shown here is derived from an EMBL/GenBank/DDBJ whole genome shotgun (WGS) entry which is preliminary data.</text>
</comment>
<evidence type="ECO:0000313" key="2">
    <source>
        <dbReference type="Proteomes" id="UP000308092"/>
    </source>
</evidence>
<protein>
    <submittedName>
        <fullName evidence="1">Uncharacterized protein</fullName>
    </submittedName>
</protein>
<sequence>MRGGHNLRVVDV</sequence>
<organism evidence="1 2">
    <name type="scientific">Aspergillus tanneri</name>
    <dbReference type="NCBI Taxonomy" id="1220188"/>
    <lineage>
        <taxon>Eukaryota</taxon>
        <taxon>Fungi</taxon>
        <taxon>Dikarya</taxon>
        <taxon>Ascomycota</taxon>
        <taxon>Pezizomycotina</taxon>
        <taxon>Eurotiomycetes</taxon>
        <taxon>Eurotiomycetidae</taxon>
        <taxon>Eurotiales</taxon>
        <taxon>Aspergillaceae</taxon>
        <taxon>Aspergillus</taxon>
        <taxon>Aspergillus subgen. Circumdati</taxon>
    </lineage>
</organism>
<gene>
    <name evidence="1" type="ORF">EYZ11_012320</name>
</gene>
<accession>A0A4S3J0J6</accession>
<dbReference type="VEuPathDB" id="FungiDB:EYZ11_012320"/>
<keyword evidence="2" id="KW-1185">Reference proteome</keyword>
<proteinExistence type="predicted"/>
<dbReference type="Proteomes" id="UP000308092">
    <property type="component" value="Unassembled WGS sequence"/>
</dbReference>
<dbReference type="EMBL" id="SOSA01000899">
    <property type="protein sequence ID" value="THC88233.1"/>
    <property type="molecule type" value="Genomic_DNA"/>
</dbReference>